<organism evidence="2 3">
    <name type="scientific">Ectocarpus siliculosus</name>
    <name type="common">Brown alga</name>
    <name type="synonym">Conferva siliculosa</name>
    <dbReference type="NCBI Taxonomy" id="2880"/>
    <lineage>
        <taxon>Eukaryota</taxon>
        <taxon>Sar</taxon>
        <taxon>Stramenopiles</taxon>
        <taxon>Ochrophyta</taxon>
        <taxon>PX clade</taxon>
        <taxon>Phaeophyceae</taxon>
        <taxon>Ectocarpales</taxon>
        <taxon>Ectocarpaceae</taxon>
        <taxon>Ectocarpus</taxon>
    </lineage>
</organism>
<dbReference type="EMBL" id="FN647801">
    <property type="protein sequence ID" value="CBN75507.1"/>
    <property type="molecule type" value="Genomic_DNA"/>
</dbReference>
<evidence type="ECO:0000256" key="1">
    <source>
        <dbReference type="SAM" id="MobiDB-lite"/>
    </source>
</evidence>
<dbReference type="Proteomes" id="UP000002630">
    <property type="component" value="Linkage Group LG34"/>
</dbReference>
<evidence type="ECO:0000313" key="3">
    <source>
        <dbReference type="Proteomes" id="UP000002630"/>
    </source>
</evidence>
<feature type="compositionally biased region" description="Pro residues" evidence="1">
    <location>
        <begin position="483"/>
        <end position="492"/>
    </location>
</feature>
<feature type="region of interest" description="Disordered" evidence="1">
    <location>
        <begin position="234"/>
        <end position="254"/>
    </location>
</feature>
<dbReference type="EMBL" id="FN649759">
    <property type="protein sequence ID" value="CBN75507.1"/>
    <property type="molecule type" value="Genomic_DNA"/>
</dbReference>
<sequence>MQENAFLSDFFGCNGFLPLATPSHIRETMVKIMLPPASSQQPVLGDDCDEGGHYFEAVARGGDLSKTSAGNRLPMDPSACTFWCAVALGALAKGSPIESVTSYARLAQAALANSNSDPADTEVAKAWVILANLHGFMGDMEGFEKYLALSDSFVTSSIEEGSTDALPVGFAEIVKFKEFANASCGEWPLECFSVQENNPPPQLSVVATEAELYQYVAQSCRAFERAVYTTATEQSARGGDMCDSESHGRPDGVRPSPQDFMAGDLSNAMGVLLENGSCIHFEPLEEAVDRPSIRGGIGALLINGILVFEKAAKGDLRATLERIGRCIEVLERYPGLCRCMIGCHMTHMMLICLVAAGDSSARAMYDRVRGAFNSHRPSGYLPVPPFEEWCGVDAFCDHRCCRAIEGLVKSGNMRAFSAAPVDGIDICDERRGTGSVIDDDVLHGHGHTEHEILPAPNNIPGTIVGTAPVWSTNRGAEGDMRSLPPPTQPPAFSPVSSSHACCQDEPIRWLAESSEADGKIEHMDEDDVAEEDWLDAARAISDAEETA</sequence>
<proteinExistence type="predicted"/>
<name>D8LCW5_ECTSI</name>
<gene>
    <name evidence="2" type="ORF">Esi_0111_0075</name>
</gene>
<keyword evidence="3" id="KW-1185">Reference proteome</keyword>
<accession>D8LCW5</accession>
<protein>
    <submittedName>
        <fullName evidence="2">Uncharacterized protein</fullName>
    </submittedName>
</protein>
<dbReference type="AlphaFoldDB" id="D8LCW5"/>
<dbReference type="InParanoid" id="D8LCW5"/>
<reference evidence="2 3" key="1">
    <citation type="journal article" date="2010" name="Nature">
        <title>The Ectocarpus genome and the independent evolution of multicellularity in brown algae.</title>
        <authorList>
            <person name="Cock J.M."/>
            <person name="Sterck L."/>
            <person name="Rouze P."/>
            <person name="Scornet D."/>
            <person name="Allen A.E."/>
            <person name="Amoutzias G."/>
            <person name="Anthouard V."/>
            <person name="Artiguenave F."/>
            <person name="Aury J.M."/>
            <person name="Badger J.H."/>
            <person name="Beszteri B."/>
            <person name="Billiau K."/>
            <person name="Bonnet E."/>
            <person name="Bothwell J.H."/>
            <person name="Bowler C."/>
            <person name="Boyen C."/>
            <person name="Brownlee C."/>
            <person name="Carrano C.J."/>
            <person name="Charrier B."/>
            <person name="Cho G.Y."/>
            <person name="Coelho S.M."/>
            <person name="Collen J."/>
            <person name="Corre E."/>
            <person name="Da Silva C."/>
            <person name="Delage L."/>
            <person name="Delaroque N."/>
            <person name="Dittami S.M."/>
            <person name="Doulbeau S."/>
            <person name="Elias M."/>
            <person name="Farnham G."/>
            <person name="Gachon C.M."/>
            <person name="Gschloessl B."/>
            <person name="Heesch S."/>
            <person name="Jabbari K."/>
            <person name="Jubin C."/>
            <person name="Kawai H."/>
            <person name="Kimura K."/>
            <person name="Kloareg B."/>
            <person name="Kupper F.C."/>
            <person name="Lang D."/>
            <person name="Le Bail A."/>
            <person name="Leblanc C."/>
            <person name="Lerouge P."/>
            <person name="Lohr M."/>
            <person name="Lopez P.J."/>
            <person name="Martens C."/>
            <person name="Maumus F."/>
            <person name="Michel G."/>
            <person name="Miranda-Saavedra D."/>
            <person name="Morales J."/>
            <person name="Moreau H."/>
            <person name="Motomura T."/>
            <person name="Nagasato C."/>
            <person name="Napoli C.A."/>
            <person name="Nelson D.R."/>
            <person name="Nyvall-Collen P."/>
            <person name="Peters A.F."/>
            <person name="Pommier C."/>
            <person name="Potin P."/>
            <person name="Poulain J."/>
            <person name="Quesneville H."/>
            <person name="Read B."/>
            <person name="Rensing S.A."/>
            <person name="Ritter A."/>
            <person name="Rousvoal S."/>
            <person name="Samanta M."/>
            <person name="Samson G."/>
            <person name="Schroeder D.C."/>
            <person name="Segurens B."/>
            <person name="Strittmatter M."/>
            <person name="Tonon T."/>
            <person name="Tregear J.W."/>
            <person name="Valentin K."/>
            <person name="von Dassow P."/>
            <person name="Yamagishi T."/>
            <person name="Van de Peer Y."/>
            <person name="Wincker P."/>
        </authorList>
    </citation>
    <scope>NUCLEOTIDE SEQUENCE [LARGE SCALE GENOMIC DNA]</scope>
    <source>
        <strain evidence="3">Ec32 / CCAP1310/4</strain>
    </source>
</reference>
<feature type="region of interest" description="Disordered" evidence="1">
    <location>
        <begin position="477"/>
        <end position="498"/>
    </location>
</feature>
<evidence type="ECO:0000313" key="2">
    <source>
        <dbReference type="EMBL" id="CBN75507.1"/>
    </source>
</evidence>